<dbReference type="InterPro" id="IPR009057">
    <property type="entry name" value="Homeodomain-like_sf"/>
</dbReference>
<comment type="caution">
    <text evidence="1">The sequence shown here is derived from an EMBL/GenBank/DDBJ whole genome shotgun (WGS) entry which is preliminary data.</text>
</comment>
<evidence type="ECO:0000313" key="1">
    <source>
        <dbReference type="EMBL" id="GHE17946.1"/>
    </source>
</evidence>
<dbReference type="EMBL" id="BNAD01000007">
    <property type="protein sequence ID" value="GHE17946.1"/>
    <property type="molecule type" value="Genomic_DNA"/>
</dbReference>
<proteinExistence type="predicted"/>
<accession>A0ABQ3HL55</accession>
<name>A0ABQ3HL55_9ACTN</name>
<protein>
    <submittedName>
        <fullName evidence="1">Uncharacterized protein</fullName>
    </submittedName>
</protein>
<dbReference type="Gene3D" id="1.10.357.10">
    <property type="entry name" value="Tetracycline Repressor, domain 2"/>
    <property type="match status" value="1"/>
</dbReference>
<organism evidence="1 2">
    <name type="scientific">Nocardioides flavus</name>
    <name type="common">ex Wang et al. 2016</name>
    <dbReference type="NCBI Taxonomy" id="2058780"/>
    <lineage>
        <taxon>Bacteria</taxon>
        <taxon>Bacillati</taxon>
        <taxon>Actinomycetota</taxon>
        <taxon>Actinomycetes</taxon>
        <taxon>Propionibacteriales</taxon>
        <taxon>Nocardioidaceae</taxon>
        <taxon>Nocardioides</taxon>
    </lineage>
</organism>
<evidence type="ECO:0000313" key="2">
    <source>
        <dbReference type="Proteomes" id="UP000597341"/>
    </source>
</evidence>
<keyword evidence="2" id="KW-1185">Reference proteome</keyword>
<gene>
    <name evidence="1" type="ORF">GCM10011376_25560</name>
</gene>
<sequence length="151" mass="16071">MLGLTVRIVEDHSGHDLTLPSCGSITRGSNGSAVPIHLCTHVTRGGAPAFRCEEDRSAAERGVLPDATITCLVELGCAGTAGAAVAQKAGLSRGAQPHHCGTRDQLVVAGSSIWRRNGCGRCTSRRLSWRALRNRARRRMRAAHWALLLIG</sequence>
<reference evidence="2" key="1">
    <citation type="journal article" date="2019" name="Int. J. Syst. Evol. Microbiol.">
        <title>The Global Catalogue of Microorganisms (GCM) 10K type strain sequencing project: providing services to taxonomists for standard genome sequencing and annotation.</title>
        <authorList>
            <consortium name="The Broad Institute Genomics Platform"/>
            <consortium name="The Broad Institute Genome Sequencing Center for Infectious Disease"/>
            <person name="Wu L."/>
            <person name="Ma J."/>
        </authorList>
    </citation>
    <scope>NUCLEOTIDE SEQUENCE [LARGE SCALE GENOMIC DNA]</scope>
    <source>
        <strain evidence="2">CGMCC 1.12791</strain>
    </source>
</reference>
<dbReference type="SUPFAM" id="SSF46689">
    <property type="entry name" value="Homeodomain-like"/>
    <property type="match status" value="1"/>
</dbReference>
<dbReference type="Proteomes" id="UP000597341">
    <property type="component" value="Unassembled WGS sequence"/>
</dbReference>